<comment type="caution">
    <text evidence="2">The sequence shown here is derived from an EMBL/GenBank/DDBJ whole genome shotgun (WGS) entry which is preliminary data.</text>
</comment>
<accession>A0A8X6YVX8</accession>
<dbReference type="Proteomes" id="UP000886998">
    <property type="component" value="Unassembled WGS sequence"/>
</dbReference>
<sequence length="103" mass="11255">MVKNNKCNGYYAPLQQSVKLEVIPSPSIDTFSASPSSESLDPAESRPMSDHIKFDPFSDATHSITVIIPNSKHDDFDLAPSEGGLEEKDAAEYLDSAIQNIEN</sequence>
<feature type="compositionally biased region" description="Basic and acidic residues" evidence="1">
    <location>
        <begin position="43"/>
        <end position="53"/>
    </location>
</feature>
<keyword evidence="3" id="KW-1185">Reference proteome</keyword>
<reference evidence="2" key="1">
    <citation type="submission" date="2020-08" db="EMBL/GenBank/DDBJ databases">
        <title>Multicomponent nature underlies the extraordinary mechanical properties of spider dragline silk.</title>
        <authorList>
            <person name="Kono N."/>
            <person name="Nakamura H."/>
            <person name="Mori M."/>
            <person name="Yoshida Y."/>
            <person name="Ohtoshi R."/>
            <person name="Malay A.D."/>
            <person name="Moran D.A.P."/>
            <person name="Tomita M."/>
            <person name="Numata K."/>
            <person name="Arakawa K."/>
        </authorList>
    </citation>
    <scope>NUCLEOTIDE SEQUENCE</scope>
</reference>
<dbReference type="EMBL" id="BMAV01022471">
    <property type="protein sequence ID" value="GFY77462.1"/>
    <property type="molecule type" value="Genomic_DNA"/>
</dbReference>
<evidence type="ECO:0000313" key="3">
    <source>
        <dbReference type="Proteomes" id="UP000886998"/>
    </source>
</evidence>
<evidence type="ECO:0000256" key="1">
    <source>
        <dbReference type="SAM" id="MobiDB-lite"/>
    </source>
</evidence>
<proteinExistence type="predicted"/>
<feature type="region of interest" description="Disordered" evidence="1">
    <location>
        <begin position="26"/>
        <end position="53"/>
    </location>
</feature>
<protein>
    <submittedName>
        <fullName evidence="2">Uncharacterized protein</fullName>
    </submittedName>
</protein>
<name>A0A8X6YVX8_9ARAC</name>
<dbReference type="AlphaFoldDB" id="A0A8X6YVX8"/>
<evidence type="ECO:0000313" key="2">
    <source>
        <dbReference type="EMBL" id="GFY77462.1"/>
    </source>
</evidence>
<feature type="compositionally biased region" description="Polar residues" evidence="1">
    <location>
        <begin position="27"/>
        <end position="39"/>
    </location>
</feature>
<organism evidence="2 3">
    <name type="scientific">Trichonephila inaurata madagascariensis</name>
    <dbReference type="NCBI Taxonomy" id="2747483"/>
    <lineage>
        <taxon>Eukaryota</taxon>
        <taxon>Metazoa</taxon>
        <taxon>Ecdysozoa</taxon>
        <taxon>Arthropoda</taxon>
        <taxon>Chelicerata</taxon>
        <taxon>Arachnida</taxon>
        <taxon>Araneae</taxon>
        <taxon>Araneomorphae</taxon>
        <taxon>Entelegynae</taxon>
        <taxon>Araneoidea</taxon>
        <taxon>Nephilidae</taxon>
        <taxon>Trichonephila</taxon>
        <taxon>Trichonephila inaurata</taxon>
    </lineage>
</organism>
<gene>
    <name evidence="2" type="ORF">TNIN_302441</name>
</gene>